<accession>A0ABU4JMX7</accession>
<dbReference type="EMBL" id="JAMXLT020000064">
    <property type="protein sequence ID" value="MDW8551052.1"/>
    <property type="molecule type" value="Genomic_DNA"/>
</dbReference>
<dbReference type="PANTHER" id="PTHR12277">
    <property type="entry name" value="ALPHA/BETA HYDROLASE DOMAIN-CONTAINING PROTEIN"/>
    <property type="match status" value="1"/>
</dbReference>
<evidence type="ECO:0000313" key="1">
    <source>
        <dbReference type="EMBL" id="MDW8551052.1"/>
    </source>
</evidence>
<gene>
    <name evidence="1" type="ORF">NG800_019220</name>
</gene>
<dbReference type="SUPFAM" id="SSF53474">
    <property type="entry name" value="alpha/beta-Hydrolases"/>
    <property type="match status" value="1"/>
</dbReference>
<protein>
    <recommendedName>
        <fullName evidence="3">Alpha/beta hydrolase</fullName>
    </recommendedName>
</protein>
<evidence type="ECO:0008006" key="3">
    <source>
        <dbReference type="Google" id="ProtNLM"/>
    </source>
</evidence>
<proteinExistence type="predicted"/>
<evidence type="ECO:0000313" key="2">
    <source>
        <dbReference type="Proteomes" id="UP001204439"/>
    </source>
</evidence>
<sequence>MKKTLKILGIILFVLIALYLFSIPYLRSKNVVKETMFYTPTKYDNKNIFNQLDAKYLTHITKDSVVFAANKFISSTKEDSVKLNQTILKRKFQKFERNSKSEFYTITPRTYKKAGIYMLGNQFNIFNMLDDLTELSKKDSVKIYVIVYNGNGYSKGDSNFSTQFKINQNFFEFVNSSNSVDFVVGHSLGTVFATKLATDNKIPKLALLAPASNIDDVADYFIGLAPFWAKPYFNFSEIKKSEFSKEGNSSENIKNYFGNLILLHGTKDENLPFSMSEKIYENSKSKDKILIKIENGDHYAPLVDENWTKLILKLK</sequence>
<dbReference type="InterPro" id="IPR029058">
    <property type="entry name" value="AB_hydrolase_fold"/>
</dbReference>
<dbReference type="PANTHER" id="PTHR12277:SF81">
    <property type="entry name" value="PROTEIN ABHD13"/>
    <property type="match status" value="1"/>
</dbReference>
<dbReference type="Gene3D" id="3.40.50.1820">
    <property type="entry name" value="alpha/beta hydrolase"/>
    <property type="match status" value="1"/>
</dbReference>
<reference evidence="1 2" key="1">
    <citation type="submission" date="2023-11" db="EMBL/GenBank/DDBJ databases">
        <title>First isolation, identification, and characterization of non-pathogenic Epilithonimonas ginsengisoli isolated from diseased farmed rainbow trout (Oncorhynchus mykiss) in Chile.</title>
        <authorList>
            <person name="Miranda C.D."/>
            <person name="Irgang R."/>
            <person name="Concha C."/>
            <person name="Rojas R."/>
            <person name="Avendano R."/>
        </authorList>
    </citation>
    <scope>NUCLEOTIDE SEQUENCE [LARGE SCALE GENOMIC DNA]</scope>
    <source>
        <strain evidence="1 2">FP99</strain>
    </source>
</reference>
<organism evidence="1 2">
    <name type="scientific">Epilithonimonas ginsengisoli</name>
    <dbReference type="NCBI Taxonomy" id="1245592"/>
    <lineage>
        <taxon>Bacteria</taxon>
        <taxon>Pseudomonadati</taxon>
        <taxon>Bacteroidota</taxon>
        <taxon>Flavobacteriia</taxon>
        <taxon>Flavobacteriales</taxon>
        <taxon>Weeksellaceae</taxon>
        <taxon>Chryseobacterium group</taxon>
        <taxon>Epilithonimonas</taxon>
    </lineage>
</organism>
<name>A0ABU4JMX7_9FLAO</name>
<dbReference type="Proteomes" id="UP001204439">
    <property type="component" value="Unassembled WGS sequence"/>
</dbReference>
<dbReference type="RefSeq" id="WP_131797852.1">
    <property type="nucleotide sequence ID" value="NZ_JAMXLT020000064.1"/>
</dbReference>
<comment type="caution">
    <text evidence="1">The sequence shown here is derived from an EMBL/GenBank/DDBJ whole genome shotgun (WGS) entry which is preliminary data.</text>
</comment>
<keyword evidence="2" id="KW-1185">Reference proteome</keyword>